<gene>
    <name evidence="9" type="ORF">CNR27_14655</name>
</gene>
<keyword evidence="3 6" id="KW-1133">Transmembrane helix</keyword>
<protein>
    <recommendedName>
        <fullName evidence="11">Threonine/serine exporter-like N-terminal domain-containing protein</fullName>
    </recommendedName>
</protein>
<evidence type="ECO:0000259" key="7">
    <source>
        <dbReference type="Pfam" id="PF06738"/>
    </source>
</evidence>
<comment type="subcellular location">
    <subcellularLocation>
        <location evidence="1">Membrane</location>
        <topology evidence="1">Multi-pass membrane protein</topology>
    </subcellularLocation>
</comment>
<feature type="domain" description="Threonine/Serine exporter ThrE" evidence="8">
    <location>
        <begin position="287"/>
        <end position="409"/>
    </location>
</feature>
<name>A0A290XHH4_9GAMM</name>
<feature type="transmembrane region" description="Helical" evidence="6">
    <location>
        <begin position="207"/>
        <end position="226"/>
    </location>
</feature>
<feature type="transmembrane region" description="Helical" evidence="6">
    <location>
        <begin position="183"/>
        <end position="201"/>
    </location>
</feature>
<evidence type="ECO:0000256" key="2">
    <source>
        <dbReference type="ARBA" id="ARBA00022692"/>
    </source>
</evidence>
<dbReference type="PANTHER" id="PTHR31082:SF4">
    <property type="entry name" value="PHEROMONE-REGULATED MEMBRANE PROTEIN 10"/>
    <property type="match status" value="1"/>
</dbReference>
<dbReference type="Pfam" id="PF06738">
    <property type="entry name" value="ThrE"/>
    <property type="match status" value="1"/>
</dbReference>
<evidence type="ECO:0000313" key="10">
    <source>
        <dbReference type="Proteomes" id="UP000218968"/>
    </source>
</evidence>
<evidence type="ECO:0000259" key="8">
    <source>
        <dbReference type="Pfam" id="PF12821"/>
    </source>
</evidence>
<keyword evidence="10" id="KW-1185">Reference proteome</keyword>
<accession>A0A290XHH4</accession>
<keyword evidence="2 6" id="KW-0812">Transmembrane</keyword>
<feature type="transmembrane region" description="Helical" evidence="6">
    <location>
        <begin position="130"/>
        <end position="148"/>
    </location>
</feature>
<dbReference type="AlphaFoldDB" id="A0A290XHH4"/>
<feature type="transmembrane region" description="Helical" evidence="6">
    <location>
        <begin position="280"/>
        <end position="297"/>
    </location>
</feature>
<dbReference type="KEGG" id="lum:CNR27_14655"/>
<dbReference type="InterPro" id="IPR051361">
    <property type="entry name" value="ThrE/Ser_Exporter"/>
</dbReference>
<keyword evidence="4 6" id="KW-0472">Membrane</keyword>
<evidence type="ECO:0000256" key="1">
    <source>
        <dbReference type="ARBA" id="ARBA00004141"/>
    </source>
</evidence>
<dbReference type="GO" id="GO:0022857">
    <property type="term" value="F:transmembrane transporter activity"/>
    <property type="evidence" value="ECO:0007669"/>
    <property type="project" value="InterPro"/>
</dbReference>
<dbReference type="EMBL" id="CP023406">
    <property type="protein sequence ID" value="ATD68521.1"/>
    <property type="molecule type" value="Genomic_DNA"/>
</dbReference>
<evidence type="ECO:0000256" key="4">
    <source>
        <dbReference type="ARBA" id="ARBA00023136"/>
    </source>
</evidence>
<dbReference type="Pfam" id="PF12821">
    <property type="entry name" value="ThrE_2"/>
    <property type="match status" value="1"/>
</dbReference>
<evidence type="ECO:0000313" key="9">
    <source>
        <dbReference type="EMBL" id="ATD68521.1"/>
    </source>
</evidence>
<dbReference type="Proteomes" id="UP000218968">
    <property type="component" value="Chromosome"/>
</dbReference>
<evidence type="ECO:0000256" key="5">
    <source>
        <dbReference type="ARBA" id="ARBA00034125"/>
    </source>
</evidence>
<evidence type="ECO:0000256" key="3">
    <source>
        <dbReference type="ARBA" id="ARBA00022989"/>
    </source>
</evidence>
<sequence>MSAPTSLTSATYAARIAFVVELAEHLHAYGTTAQRLEGAMIAVTQQLGLDCEPWVNPTGMVLSFSDPLRPPGDSDTTRVIRMSPGDVDLYKLCETDRIAEQVMAGEMDLAEGYAALRALDAREPGRWGKALQVMGFAMVAMAVAGLWRLPWADIATAGVIGLLIGLLDLATRDGTRLKEAGDALAGMVAGLVAILVSAFVVPLNLNTVIIASLIVMLPGMALTNAINELTSQHLVSGTARFAGAMTTVLKITIGTIIALTLAKMLGVTPNVRALRPQPDWVEWAALATASAAFAILFRAARRDVALVMLAAVSGYLISRWVGAALGSNIGLFVAALATTAAGNGYARWADRPGALIRVPGLIMLVPGSNSLRGLMNLVQQQDMAAGQEAALVVMNIVLALIAGLLFGNVVVPARNKNL</sequence>
<reference evidence="10" key="1">
    <citation type="submission" date="2017-09" db="EMBL/GenBank/DDBJ databases">
        <title>Luteimonas liuhanmingii sp.nov., isolated from the intestinal contents of Tibetan Plateau Pika in Yushu, Qinghai Province, China.</title>
        <authorList>
            <person name="Gui Z."/>
        </authorList>
    </citation>
    <scope>NUCLEOTIDE SEQUENCE [LARGE SCALE GENOMIC DNA]</scope>
    <source>
        <strain evidence="10">100111</strain>
    </source>
</reference>
<organism evidence="9 10">
    <name type="scientific">Luteimonas chenhongjianii</name>
    <dbReference type="NCBI Taxonomy" id="2006110"/>
    <lineage>
        <taxon>Bacteria</taxon>
        <taxon>Pseudomonadati</taxon>
        <taxon>Pseudomonadota</taxon>
        <taxon>Gammaproteobacteria</taxon>
        <taxon>Lysobacterales</taxon>
        <taxon>Lysobacteraceae</taxon>
        <taxon>Luteimonas</taxon>
    </lineage>
</organism>
<evidence type="ECO:0008006" key="11">
    <source>
        <dbReference type="Google" id="ProtNLM"/>
    </source>
</evidence>
<feature type="transmembrane region" description="Helical" evidence="6">
    <location>
        <begin position="238"/>
        <end position="260"/>
    </location>
</feature>
<proteinExistence type="inferred from homology"/>
<comment type="similarity">
    <text evidence="5">Belongs to the ThrE exporter (TC 2.A.79) family.</text>
</comment>
<evidence type="ECO:0000256" key="6">
    <source>
        <dbReference type="SAM" id="Phobius"/>
    </source>
</evidence>
<dbReference type="PANTHER" id="PTHR31082">
    <property type="entry name" value="PHEROMONE-REGULATED MEMBRANE PROTEIN 10"/>
    <property type="match status" value="1"/>
</dbReference>
<dbReference type="InterPro" id="IPR010619">
    <property type="entry name" value="ThrE-like_N"/>
</dbReference>
<dbReference type="OrthoDB" id="1490274at2"/>
<feature type="domain" description="Threonine/serine exporter-like N-terminal" evidence="7">
    <location>
        <begin position="18"/>
        <end position="261"/>
    </location>
</feature>
<dbReference type="InterPro" id="IPR024528">
    <property type="entry name" value="ThrE_2"/>
</dbReference>
<dbReference type="GO" id="GO:0016020">
    <property type="term" value="C:membrane"/>
    <property type="evidence" value="ECO:0007669"/>
    <property type="project" value="UniProtKB-SubCell"/>
</dbReference>
<feature type="transmembrane region" description="Helical" evidence="6">
    <location>
        <begin position="329"/>
        <end position="346"/>
    </location>
</feature>
<dbReference type="RefSeq" id="WP_096299951.1">
    <property type="nucleotide sequence ID" value="NZ_CP023406.1"/>
</dbReference>
<feature type="transmembrane region" description="Helical" evidence="6">
    <location>
        <begin position="390"/>
        <end position="411"/>
    </location>
</feature>
<feature type="transmembrane region" description="Helical" evidence="6">
    <location>
        <begin position="154"/>
        <end position="171"/>
    </location>
</feature>